<protein>
    <recommendedName>
        <fullName evidence="3">UDP-N-acetylglucosamine 2-epimerase (non-hydrolyzing)</fullName>
        <ecNumber evidence="3">5.1.3.14</ecNumber>
    </recommendedName>
</protein>
<dbReference type="AlphaFoldDB" id="H5WYS2"/>
<proteinExistence type="inferred from homology"/>
<evidence type="ECO:0000256" key="3">
    <source>
        <dbReference type="ARBA" id="ARBA00038858"/>
    </source>
</evidence>
<reference evidence="6 7" key="1">
    <citation type="journal article" date="2012" name="Stand. Genomic Sci.">
        <title>Genome sequence of the ocean sediment bacterium Saccharomonospora marina type strain (XMU15(T)).</title>
        <authorList>
            <person name="Klenk H.P."/>
            <person name="Lu M."/>
            <person name="Lucas S."/>
            <person name="Lapidus A."/>
            <person name="Copeland A."/>
            <person name="Pitluck S."/>
            <person name="Goodwin L.A."/>
            <person name="Han C."/>
            <person name="Tapia R."/>
            <person name="Brambilla E.M."/>
            <person name="Potter G."/>
            <person name="Land M."/>
            <person name="Ivanova N."/>
            <person name="Rohde M."/>
            <person name="Goker M."/>
            <person name="Detter J.C."/>
            <person name="Li W.J."/>
            <person name="Kyrpides N.C."/>
            <person name="Woyke T."/>
        </authorList>
    </citation>
    <scope>NUCLEOTIDE SEQUENCE [LARGE SCALE GENOMIC DNA]</scope>
    <source>
        <strain evidence="6 7">XMU15</strain>
    </source>
</reference>
<organism evidence="6 7">
    <name type="scientific">Saccharomonospora marina XMU15</name>
    <dbReference type="NCBI Taxonomy" id="882083"/>
    <lineage>
        <taxon>Bacteria</taxon>
        <taxon>Bacillati</taxon>
        <taxon>Actinomycetota</taxon>
        <taxon>Actinomycetes</taxon>
        <taxon>Pseudonocardiales</taxon>
        <taxon>Pseudonocardiaceae</taxon>
        <taxon>Saccharomonospora</taxon>
    </lineage>
</organism>
<dbReference type="STRING" id="882083.SacmaDRAFT_3580"/>
<dbReference type="HOGENOM" id="CLU_041674_1_0_11"/>
<dbReference type="InterPro" id="IPR003331">
    <property type="entry name" value="UDP_GlcNAc_Epimerase_2_dom"/>
</dbReference>
<feature type="domain" description="UDP-N-acetylglucosamine 2-epimerase" evidence="5">
    <location>
        <begin position="46"/>
        <end position="388"/>
    </location>
</feature>
<keyword evidence="1 4" id="KW-0413">Isomerase</keyword>
<dbReference type="eggNOG" id="COG0381">
    <property type="taxonomic scope" value="Bacteria"/>
</dbReference>
<evidence type="ECO:0000256" key="4">
    <source>
        <dbReference type="RuleBase" id="RU003513"/>
    </source>
</evidence>
<dbReference type="CDD" id="cd03786">
    <property type="entry name" value="GTB_UDP-GlcNAc_2-Epimerase"/>
    <property type="match status" value="1"/>
</dbReference>
<dbReference type="Pfam" id="PF02350">
    <property type="entry name" value="Epimerase_2"/>
    <property type="match status" value="1"/>
</dbReference>
<dbReference type="SUPFAM" id="SSF53756">
    <property type="entry name" value="UDP-Glycosyltransferase/glycogen phosphorylase"/>
    <property type="match status" value="1"/>
</dbReference>
<name>H5WYS2_9PSEU</name>
<sequence>MTPESANSATSAEAVAVVPGQRTRPRILLAYGTRPEAVKLAPLIAELRSNARLDVVVAVTGQHREMLDQVNGLFGIVPRHDLDVIRPGQSLTDVTTRTLTGLRDVVEQEQPAAVVVQGDTTSAFTSALAGFYAHRPVVHLEAGLRTNNRYSPFPEEINRRLITQLTTLHLAPTPQARLNLLAEGVRAADVAVTGNTVIDALRHTVSRPVPYSDPTITAVTAGRRLVLVTAHRRESWGEPMTRIGKAIARLAAAEPDTAFVLPAHRNPDVRRALLSCLHGLPNVLVREPMSYAEFARILDECDLVLTDSGGIQEEAPSLGKPVLVLRDNSERPEALRAGTARLVGTGESDIVDAVRELLHDRDAYQAMARAVNPYGDGFAAHRAARAIEELLGIGPRAADFQPATAGDEAQAVAEFDVEGVGR</sequence>
<evidence type="ECO:0000256" key="1">
    <source>
        <dbReference type="ARBA" id="ARBA00023235"/>
    </source>
</evidence>
<gene>
    <name evidence="6" type="ORF">SacmaDRAFT_3580</name>
</gene>
<evidence type="ECO:0000256" key="2">
    <source>
        <dbReference type="ARBA" id="ARBA00038209"/>
    </source>
</evidence>
<dbReference type="RefSeq" id="WP_009155176.1">
    <property type="nucleotide sequence ID" value="NZ_CM001439.1"/>
</dbReference>
<dbReference type="Gene3D" id="3.40.50.2000">
    <property type="entry name" value="Glycogen Phosphorylase B"/>
    <property type="match status" value="2"/>
</dbReference>
<evidence type="ECO:0000313" key="7">
    <source>
        <dbReference type="Proteomes" id="UP000004926"/>
    </source>
</evidence>
<accession>H5WYS2</accession>
<dbReference type="EC" id="5.1.3.14" evidence="3"/>
<dbReference type="EMBL" id="CM001439">
    <property type="protein sequence ID" value="EHR51794.1"/>
    <property type="molecule type" value="Genomic_DNA"/>
</dbReference>
<dbReference type="OrthoDB" id="9803238at2"/>
<dbReference type="Proteomes" id="UP000004926">
    <property type="component" value="Chromosome"/>
</dbReference>
<dbReference type="NCBIfam" id="TIGR00236">
    <property type="entry name" value="wecB"/>
    <property type="match status" value="1"/>
</dbReference>
<dbReference type="GO" id="GO:0008761">
    <property type="term" value="F:UDP-N-acetylglucosamine 2-epimerase activity"/>
    <property type="evidence" value="ECO:0007669"/>
    <property type="project" value="UniProtKB-EC"/>
</dbReference>
<dbReference type="PANTHER" id="PTHR43174:SF2">
    <property type="entry name" value="UDP-N-ACETYLGLUCOSAMINE 2-EPIMERASE"/>
    <property type="match status" value="1"/>
</dbReference>
<evidence type="ECO:0000259" key="5">
    <source>
        <dbReference type="Pfam" id="PF02350"/>
    </source>
</evidence>
<comment type="similarity">
    <text evidence="2 4">Belongs to the UDP-N-acetylglucosamine 2-epimerase family.</text>
</comment>
<keyword evidence="7" id="KW-1185">Reference proteome</keyword>
<dbReference type="InterPro" id="IPR029767">
    <property type="entry name" value="WecB-like"/>
</dbReference>
<dbReference type="PANTHER" id="PTHR43174">
    <property type="entry name" value="UDP-N-ACETYLGLUCOSAMINE 2-EPIMERASE"/>
    <property type="match status" value="1"/>
</dbReference>
<evidence type="ECO:0000313" key="6">
    <source>
        <dbReference type="EMBL" id="EHR51794.1"/>
    </source>
</evidence>